<dbReference type="Gene3D" id="3.40.50.1820">
    <property type="entry name" value="alpha/beta hydrolase"/>
    <property type="match status" value="1"/>
</dbReference>
<dbReference type="InterPro" id="IPR007941">
    <property type="entry name" value="DUF726"/>
</dbReference>
<evidence type="ECO:0000256" key="2">
    <source>
        <dbReference type="ARBA" id="ARBA00009824"/>
    </source>
</evidence>
<organism evidence="7 8">
    <name type="scientific">Cryptosporidium parvum</name>
    <dbReference type="NCBI Taxonomy" id="5807"/>
    <lineage>
        <taxon>Eukaryota</taxon>
        <taxon>Sar</taxon>
        <taxon>Alveolata</taxon>
        <taxon>Apicomplexa</taxon>
        <taxon>Conoidasida</taxon>
        <taxon>Coccidia</taxon>
        <taxon>Eucoccidiorida</taxon>
        <taxon>Eimeriorina</taxon>
        <taxon>Cryptosporidiidae</taxon>
        <taxon>Cryptosporidium</taxon>
    </lineage>
</organism>
<keyword evidence="5 6" id="KW-0472">Membrane</keyword>
<evidence type="ECO:0000256" key="4">
    <source>
        <dbReference type="ARBA" id="ARBA00022989"/>
    </source>
</evidence>
<evidence type="ECO:0000256" key="6">
    <source>
        <dbReference type="SAM" id="Phobius"/>
    </source>
</evidence>
<dbReference type="SUPFAM" id="SSF53474">
    <property type="entry name" value="alpha/beta-Hydrolases"/>
    <property type="match status" value="1"/>
</dbReference>
<accession>A0A7S7LHU1</accession>
<proteinExistence type="inferred from homology"/>
<sequence>MTNLNNKKLNNNDINSELKIYSQRNVQKCAESFLRVEENNNNSIELINTYRFLNNHIPQDFPKSRIFNFDNKKISETSNYHIRRKSSNSAVKNKQHNNESITEIINHKLQDHFESINHFEKIKFLVSSNYAFENIRKLNILPPIRIYELWKGTPMDIRQILFNAISIILTNRIKIWSNIDVKQKDYFIIWGCNYLSQISTYLSIPEIITEQMIKIYYLNIDDPNIENFPDIRPLKNTLIEYCKNELQPKLDILFNEYSCNNNSINNNVRSKSIMKQNRDLNAETFLLIRNNSAFEVSYNNYEQNTHTHPRASSLNNRISSKILNLPLNSPNAFDNNLKIFNNSNTHSSNNCNVNAKSNCQRRKTWHSGINNLEYIFDEQSPSSFLIIILSLLRLHAIDGILNSRTLSILQEIYLLLNYNNEYFKSSLLIFDSLQMLTFNDIKKSGLKCDTKNLEKGWNKSMRYLKVAGATILGGVVLATATTIAAPGILAGLGTLGLAFPGILGTAMTAGTSAATMSAVAGVGGAGLSGWKMSRRESPLQIFNFHQVGKNPDKSGLLPILIGISGWLRNNDDIFMPWKIAFNGVEWMESYTVEFEPEVLSKLGNSIAITMSQDLAIFAGKAILLQTVVGTLTAALSWPITIMQYAATLDNTWAVSRQKTEQAAIILADVLCSIETTGDRPIKLVGYSMGARLIYLTLQIMYDRKQFNKIQDVVLLGLPSSLNTKKWIKARSVVSNRMINVFSRSDWVLAFFYRYMQWGFHVAGISPINVSGVENYDVTGMITSHDQYPDKIREILYYVNFF</sequence>
<name>A0A7S7LHU1_CRYPV</name>
<evidence type="ECO:0000313" key="7">
    <source>
        <dbReference type="EMBL" id="QOY42021.1"/>
    </source>
</evidence>
<dbReference type="PANTHER" id="PTHR17920:SF3">
    <property type="entry name" value="TRANSMEMBRANE AND COILED-COIL DOMAIN-CONTAINING PROTEIN 4"/>
    <property type="match status" value="1"/>
</dbReference>
<reference evidence="7 8" key="1">
    <citation type="submission" date="2019-09" db="EMBL/GenBank/DDBJ databases">
        <title>Consistent, comparative and evidence-based genome assembly and annotation for Cryptosporidium parvum, C. hominis and C. tyzzeri.</title>
        <authorList>
            <person name="Baptista R.P."/>
            <person name="Li Y."/>
            <person name="Sateriale A."/>
            <person name="Ansell B."/>
            <person name="Jex A."/>
            <person name="Sanders M."/>
            <person name="Brooks K."/>
            <person name="Tracey A."/>
            <person name="Berriman M."/>
            <person name="Striepen B."/>
            <person name="Cotton J.A."/>
            <person name="Kissinger J.C."/>
        </authorList>
    </citation>
    <scope>NUCLEOTIDE SEQUENCE [LARGE SCALE GENOMIC DNA]</scope>
    <source>
        <strain evidence="7 8">IOWA-ATCC</strain>
    </source>
</reference>
<feature type="transmembrane region" description="Helical" evidence="6">
    <location>
        <begin position="501"/>
        <end position="527"/>
    </location>
</feature>
<dbReference type="Pfam" id="PF05277">
    <property type="entry name" value="DUF726"/>
    <property type="match status" value="1"/>
</dbReference>
<dbReference type="InterPro" id="IPR029058">
    <property type="entry name" value="AB_hydrolase_fold"/>
</dbReference>
<comment type="similarity">
    <text evidence="2">Belongs to the TMCO4 family.</text>
</comment>
<dbReference type="EMBL" id="CP044419">
    <property type="protein sequence ID" value="QOY42021.1"/>
    <property type="molecule type" value="Genomic_DNA"/>
</dbReference>
<keyword evidence="3 6" id="KW-0812">Transmembrane</keyword>
<keyword evidence="4 6" id="KW-1133">Transmembrane helix</keyword>
<dbReference type="VEuPathDB" id="CryptoDB:CPATCC_0018440"/>
<evidence type="ECO:0000256" key="5">
    <source>
        <dbReference type="ARBA" id="ARBA00023136"/>
    </source>
</evidence>
<evidence type="ECO:0000256" key="1">
    <source>
        <dbReference type="ARBA" id="ARBA00004141"/>
    </source>
</evidence>
<evidence type="ECO:0000313" key="8">
    <source>
        <dbReference type="Proteomes" id="UP000593906"/>
    </source>
</evidence>
<dbReference type="AlphaFoldDB" id="A0A7S7LHU1"/>
<dbReference type="PANTHER" id="PTHR17920">
    <property type="entry name" value="TRANSMEMBRANE AND COILED-COIL DOMAIN-CONTAINING PROTEIN 4 TMCO4"/>
    <property type="match status" value="1"/>
</dbReference>
<dbReference type="OMA" id="DIYMTER"/>
<feature type="transmembrane region" description="Helical" evidence="6">
    <location>
        <begin position="463"/>
        <end position="489"/>
    </location>
</feature>
<comment type="subcellular location">
    <subcellularLocation>
        <location evidence="1">Membrane</location>
        <topology evidence="1">Multi-pass membrane protein</topology>
    </subcellularLocation>
</comment>
<dbReference type="GO" id="GO:0016020">
    <property type="term" value="C:membrane"/>
    <property type="evidence" value="ECO:0007669"/>
    <property type="project" value="UniProtKB-SubCell"/>
</dbReference>
<dbReference type="Proteomes" id="UP000593906">
    <property type="component" value="Chromosome 4"/>
</dbReference>
<gene>
    <name evidence="7" type="ORF">CPATCC_001615</name>
</gene>
<evidence type="ECO:0000256" key="3">
    <source>
        <dbReference type="ARBA" id="ARBA00022692"/>
    </source>
</evidence>
<protein>
    <submittedName>
        <fullName evidence="7">Uncharacterized protein</fullName>
    </submittedName>
</protein>